<dbReference type="InterPro" id="IPR025645">
    <property type="entry name" value="DUF4349"/>
</dbReference>
<feature type="region of interest" description="Disordered" evidence="1">
    <location>
        <begin position="36"/>
        <end position="70"/>
    </location>
</feature>
<dbReference type="RefSeq" id="WP_160422263.1">
    <property type="nucleotide sequence ID" value="NZ_WSTA01000001.1"/>
</dbReference>
<evidence type="ECO:0000256" key="2">
    <source>
        <dbReference type="SAM" id="Phobius"/>
    </source>
</evidence>
<dbReference type="EMBL" id="WSTA01000001">
    <property type="protein sequence ID" value="MWB96987.1"/>
    <property type="molecule type" value="Genomic_DNA"/>
</dbReference>
<evidence type="ECO:0000313" key="6">
    <source>
        <dbReference type="Proteomes" id="UP000438182"/>
    </source>
</evidence>
<evidence type="ECO:0000256" key="1">
    <source>
        <dbReference type="SAM" id="MobiDB-lite"/>
    </source>
</evidence>
<dbReference type="Pfam" id="PF14257">
    <property type="entry name" value="DUF4349"/>
    <property type="match status" value="1"/>
</dbReference>
<feature type="signal peptide" evidence="3">
    <location>
        <begin position="1"/>
        <end position="26"/>
    </location>
</feature>
<keyword evidence="2" id="KW-1133">Transmembrane helix</keyword>
<reference evidence="5 6" key="1">
    <citation type="submission" date="2019-12" db="EMBL/GenBank/DDBJ databases">
        <authorList>
            <person name="Kim Y.S."/>
        </authorList>
    </citation>
    <scope>NUCLEOTIDE SEQUENCE [LARGE SCALE GENOMIC DNA]</scope>
    <source>
        <strain evidence="5 6">MMS17-SY077</strain>
    </source>
</reference>
<feature type="transmembrane region" description="Helical" evidence="2">
    <location>
        <begin position="246"/>
        <end position="279"/>
    </location>
</feature>
<gene>
    <name evidence="5" type="ORF">GB864_00220</name>
</gene>
<evidence type="ECO:0000256" key="3">
    <source>
        <dbReference type="SAM" id="SignalP"/>
    </source>
</evidence>
<evidence type="ECO:0000259" key="4">
    <source>
        <dbReference type="Pfam" id="PF14257"/>
    </source>
</evidence>
<comment type="caution">
    <text evidence="5">The sequence shown here is derived from an EMBL/GenBank/DDBJ whole genome shotgun (WGS) entry which is preliminary data.</text>
</comment>
<dbReference type="PROSITE" id="PS51257">
    <property type="entry name" value="PROKAR_LIPOPROTEIN"/>
    <property type="match status" value="1"/>
</dbReference>
<evidence type="ECO:0000313" key="5">
    <source>
        <dbReference type="EMBL" id="MWB96987.1"/>
    </source>
</evidence>
<dbReference type="Proteomes" id="UP000438182">
    <property type="component" value="Unassembled WGS sequence"/>
</dbReference>
<sequence>MTSRIVPTAVAAVLLLGLLSGCSASGASDAVGPEAGGYAESGASAGSAGLPAEAVGSDESEGAPVADRSVVTTGRASVTVEDPIAGAETAVGIVTEAGGRVESRRETPGTDSRDAYAELVLRIPADAFEATLTELRALGSVNDLSLDAADVTAQRADLGARVDALQASVDRLTALLGQAGTTRDLIEIEAEITTRQAELDSLARQRDVLVDQVEYSSLALELVTVEAAPVAAAATFLDGLAGGWAALLAFGGALAVAFGAMLPWLVVAGILAGIVLAVIRATKAARAARAAKAEQGA</sequence>
<proteinExistence type="predicted"/>
<keyword evidence="6" id="KW-1185">Reference proteome</keyword>
<name>A0A6I4P189_9MICO</name>
<feature type="compositionally biased region" description="Low complexity" evidence="1">
    <location>
        <begin position="36"/>
        <end position="54"/>
    </location>
</feature>
<feature type="domain" description="DUF4349" evidence="4">
    <location>
        <begin position="68"/>
        <end position="275"/>
    </location>
</feature>
<keyword evidence="2" id="KW-0812">Transmembrane</keyword>
<protein>
    <submittedName>
        <fullName evidence="5">DUF4349 domain-containing protein</fullName>
    </submittedName>
</protein>
<organism evidence="5 6">
    <name type="scientific">Agromyces seonyuensis</name>
    <dbReference type="NCBI Taxonomy" id="2662446"/>
    <lineage>
        <taxon>Bacteria</taxon>
        <taxon>Bacillati</taxon>
        <taxon>Actinomycetota</taxon>
        <taxon>Actinomycetes</taxon>
        <taxon>Micrococcales</taxon>
        <taxon>Microbacteriaceae</taxon>
        <taxon>Agromyces</taxon>
    </lineage>
</organism>
<keyword evidence="3" id="KW-0732">Signal</keyword>
<keyword evidence="2" id="KW-0472">Membrane</keyword>
<dbReference type="AlphaFoldDB" id="A0A6I4P189"/>
<accession>A0A6I4P189</accession>
<feature type="chain" id="PRO_5026353772" evidence="3">
    <location>
        <begin position="27"/>
        <end position="297"/>
    </location>
</feature>